<comment type="caution">
    <text evidence="1">The sequence shown here is derived from an EMBL/GenBank/DDBJ whole genome shotgun (WGS) entry which is preliminary data.</text>
</comment>
<gene>
    <name evidence="1" type="ORF">V1477_006109</name>
</gene>
<reference evidence="1 2" key="1">
    <citation type="journal article" date="2024" name="Ann. Entomol. Soc. Am.">
        <title>Genomic analyses of the southern and eastern yellowjacket wasps (Hymenoptera: Vespidae) reveal evolutionary signatures of social life.</title>
        <authorList>
            <person name="Catto M.A."/>
            <person name="Caine P.B."/>
            <person name="Orr S.E."/>
            <person name="Hunt B.G."/>
            <person name="Goodisman M.A.D."/>
        </authorList>
    </citation>
    <scope>NUCLEOTIDE SEQUENCE [LARGE SCALE GENOMIC DNA]</scope>
    <source>
        <strain evidence="1">232</strain>
        <tissue evidence="1">Head and thorax</tissue>
    </source>
</reference>
<proteinExistence type="predicted"/>
<dbReference type="EMBL" id="JAYRBN010000041">
    <property type="protein sequence ID" value="KAL2745718.1"/>
    <property type="molecule type" value="Genomic_DNA"/>
</dbReference>
<name>A0ABD2CKT0_VESMC</name>
<dbReference type="Proteomes" id="UP001607303">
    <property type="component" value="Unassembled WGS sequence"/>
</dbReference>
<accession>A0ABD2CKT0</accession>
<keyword evidence="2" id="KW-1185">Reference proteome</keyword>
<evidence type="ECO:0000313" key="1">
    <source>
        <dbReference type="EMBL" id="KAL2745718.1"/>
    </source>
</evidence>
<dbReference type="AlphaFoldDB" id="A0ABD2CKT0"/>
<protein>
    <submittedName>
        <fullName evidence="1">Uncharacterized protein</fullName>
    </submittedName>
</protein>
<evidence type="ECO:0000313" key="2">
    <source>
        <dbReference type="Proteomes" id="UP001607303"/>
    </source>
</evidence>
<organism evidence="1 2">
    <name type="scientific">Vespula maculifrons</name>
    <name type="common">Eastern yellow jacket</name>
    <name type="synonym">Wasp</name>
    <dbReference type="NCBI Taxonomy" id="7453"/>
    <lineage>
        <taxon>Eukaryota</taxon>
        <taxon>Metazoa</taxon>
        <taxon>Ecdysozoa</taxon>
        <taxon>Arthropoda</taxon>
        <taxon>Hexapoda</taxon>
        <taxon>Insecta</taxon>
        <taxon>Pterygota</taxon>
        <taxon>Neoptera</taxon>
        <taxon>Endopterygota</taxon>
        <taxon>Hymenoptera</taxon>
        <taxon>Apocrita</taxon>
        <taxon>Aculeata</taxon>
        <taxon>Vespoidea</taxon>
        <taxon>Vespidae</taxon>
        <taxon>Vespinae</taxon>
        <taxon>Vespula</taxon>
    </lineage>
</organism>
<sequence>MIREEKYEGAFEGIGQGDGMGKGVLKSTETQIFISSCKERTMENVETTIWECSGRPGRHVSRAVISFFMTNNGGVPSVPLTLLYPRNIWEGLIYTGIKMSLP</sequence>